<dbReference type="AlphaFoldDB" id="A0A2S9I4K6"/>
<dbReference type="InterPro" id="IPR029039">
    <property type="entry name" value="Flavoprotein-like_sf"/>
</dbReference>
<dbReference type="GO" id="GO:0005829">
    <property type="term" value="C:cytosol"/>
    <property type="evidence" value="ECO:0007669"/>
    <property type="project" value="TreeGrafter"/>
</dbReference>
<comment type="cofactor">
    <cofactor evidence="1">
        <name>FMN</name>
        <dbReference type="ChEBI" id="CHEBI:58210"/>
    </cofactor>
</comment>
<keyword evidence="2" id="KW-0288">FMN</keyword>
<evidence type="ECO:0000256" key="1">
    <source>
        <dbReference type="ARBA" id="ARBA00001917"/>
    </source>
</evidence>
<evidence type="ECO:0000259" key="3">
    <source>
        <dbReference type="Pfam" id="PF03358"/>
    </source>
</evidence>
<accession>A0A2S9I4K6</accession>
<evidence type="ECO:0000256" key="2">
    <source>
        <dbReference type="ARBA" id="ARBA00022643"/>
    </source>
</evidence>
<sequence length="188" mass="20192">MNDGKYVLGISGSLRAASLNSAFLRAMSLLCPAGITFEIYDGLGKIPLFNVDHESAQNPAVDHWRNALSRADLVVVASPEYAHGVTGVMKNALDWIVSSGELLDKPLSLPNLSVRAHLAHSQLSEILSVMGAVLHEECSPGASLAAPYTLPDATEFVLIENAEICSRIHDLWQNIESAITRTNELSAS</sequence>
<dbReference type="PANTHER" id="PTHR30543:SF21">
    <property type="entry name" value="NAD(P)H-DEPENDENT FMN REDUCTASE LOT6"/>
    <property type="match status" value="1"/>
</dbReference>
<evidence type="ECO:0000313" key="5">
    <source>
        <dbReference type="Proteomes" id="UP000239181"/>
    </source>
</evidence>
<dbReference type="SUPFAM" id="SSF52218">
    <property type="entry name" value="Flavoproteins"/>
    <property type="match status" value="1"/>
</dbReference>
<dbReference type="Proteomes" id="UP000239181">
    <property type="component" value="Unassembled WGS sequence"/>
</dbReference>
<proteinExistence type="predicted"/>
<dbReference type="Pfam" id="PF03358">
    <property type="entry name" value="FMN_red"/>
    <property type="match status" value="1"/>
</dbReference>
<keyword evidence="5" id="KW-1185">Reference proteome</keyword>
<dbReference type="EMBL" id="PDET01000028">
    <property type="protein sequence ID" value="PRD12705.1"/>
    <property type="molecule type" value="Genomic_DNA"/>
</dbReference>
<protein>
    <submittedName>
        <fullName evidence="4">FMN reductase</fullName>
    </submittedName>
</protein>
<comment type="caution">
    <text evidence="4">The sequence shown here is derived from an EMBL/GenBank/DDBJ whole genome shotgun (WGS) entry which is preliminary data.</text>
</comment>
<dbReference type="GO" id="GO:0010181">
    <property type="term" value="F:FMN binding"/>
    <property type="evidence" value="ECO:0007669"/>
    <property type="project" value="TreeGrafter"/>
</dbReference>
<dbReference type="PANTHER" id="PTHR30543">
    <property type="entry name" value="CHROMATE REDUCTASE"/>
    <property type="match status" value="1"/>
</dbReference>
<evidence type="ECO:0000313" key="4">
    <source>
        <dbReference type="EMBL" id="PRD12705.1"/>
    </source>
</evidence>
<name>A0A2S9I4K6_9GAMM</name>
<dbReference type="RefSeq" id="WP_105595532.1">
    <property type="nucleotide sequence ID" value="NZ_PDET01000028.1"/>
</dbReference>
<dbReference type="InterPro" id="IPR005025">
    <property type="entry name" value="FMN_Rdtase-like_dom"/>
</dbReference>
<gene>
    <name evidence="4" type="ORF">CQW29_25390</name>
</gene>
<dbReference type="Gene3D" id="3.40.50.360">
    <property type="match status" value="1"/>
</dbReference>
<dbReference type="GO" id="GO:0016491">
    <property type="term" value="F:oxidoreductase activity"/>
    <property type="evidence" value="ECO:0007669"/>
    <property type="project" value="InterPro"/>
</dbReference>
<organism evidence="4 5">
    <name type="scientific">Pantoea coffeiphila</name>
    <dbReference type="NCBI Taxonomy" id="1465635"/>
    <lineage>
        <taxon>Bacteria</taxon>
        <taxon>Pseudomonadati</taxon>
        <taxon>Pseudomonadota</taxon>
        <taxon>Gammaproteobacteria</taxon>
        <taxon>Enterobacterales</taxon>
        <taxon>Erwiniaceae</taxon>
        <taxon>Pantoea</taxon>
    </lineage>
</organism>
<keyword evidence="2" id="KW-0285">Flavoprotein</keyword>
<dbReference type="InterPro" id="IPR050712">
    <property type="entry name" value="NAD(P)H-dep_reductase"/>
</dbReference>
<feature type="domain" description="NADPH-dependent FMN reductase-like" evidence="3">
    <location>
        <begin position="7"/>
        <end position="134"/>
    </location>
</feature>
<dbReference type="OrthoDB" id="5767802at2"/>
<reference evidence="4 5" key="1">
    <citation type="submission" date="2017-10" db="EMBL/GenBank/DDBJ databases">
        <title>Draft genome of two endophytic bacteria isolated from 'guarana' Paullinia cupana (Mart.) Ducke.</title>
        <authorList>
            <person name="Siqueira K.A."/>
            <person name="Liotti R.G."/>
            <person name="Mendes T.A."/>
            <person name="Soares M.A."/>
        </authorList>
    </citation>
    <scope>NUCLEOTIDE SEQUENCE [LARGE SCALE GENOMIC DNA]</scope>
    <source>
        <strain evidence="4 5">342</strain>
    </source>
</reference>